<sequence>MRTDKSPEEFFDRMKKKPALQKILNGLESYTVQELENIKGQPLWIRNVLATKRKRIDQGVKYTKENYAAIALDELVKIEIRPENDPTYKFQVRRWIGSDWFMSCGRTGSMKIEIKPNDYLIVNSKTFEASISSSKGKLNIEDWNFLMQNTEAVGMMTRQEFTEFVSKKLVPFADHETALSGNVKQSDDRGLFKIIRHD</sequence>
<reference evidence="1" key="1">
    <citation type="journal article" date="2015" name="Nature">
        <title>Complex archaea that bridge the gap between prokaryotes and eukaryotes.</title>
        <authorList>
            <person name="Spang A."/>
            <person name="Saw J.H."/>
            <person name="Jorgensen S.L."/>
            <person name="Zaremba-Niedzwiedzka K."/>
            <person name="Martijn J."/>
            <person name="Lind A.E."/>
            <person name="van Eijk R."/>
            <person name="Schleper C."/>
            <person name="Guy L."/>
            <person name="Ettema T.J."/>
        </authorList>
    </citation>
    <scope>NUCLEOTIDE SEQUENCE</scope>
</reference>
<comment type="caution">
    <text evidence="1">The sequence shown here is derived from an EMBL/GenBank/DDBJ whole genome shotgun (WGS) entry which is preliminary data.</text>
</comment>
<name>A0A0F9QVV5_9ZZZZ</name>
<organism evidence="1">
    <name type="scientific">marine sediment metagenome</name>
    <dbReference type="NCBI Taxonomy" id="412755"/>
    <lineage>
        <taxon>unclassified sequences</taxon>
        <taxon>metagenomes</taxon>
        <taxon>ecological metagenomes</taxon>
    </lineage>
</organism>
<protein>
    <submittedName>
        <fullName evidence="1">Uncharacterized protein</fullName>
    </submittedName>
</protein>
<accession>A0A0F9QVV5</accession>
<proteinExistence type="predicted"/>
<gene>
    <name evidence="1" type="ORF">LCGC14_0652330</name>
</gene>
<evidence type="ECO:0000313" key="1">
    <source>
        <dbReference type="EMBL" id="KKN48480.1"/>
    </source>
</evidence>
<dbReference type="EMBL" id="LAZR01001218">
    <property type="protein sequence ID" value="KKN48480.1"/>
    <property type="molecule type" value="Genomic_DNA"/>
</dbReference>
<dbReference type="AlphaFoldDB" id="A0A0F9QVV5"/>